<dbReference type="EMBL" id="JBHRUV010000027">
    <property type="protein sequence ID" value="MFC3265940.1"/>
    <property type="molecule type" value="Genomic_DNA"/>
</dbReference>
<evidence type="ECO:0000259" key="5">
    <source>
        <dbReference type="Pfam" id="PF25917"/>
    </source>
</evidence>
<accession>A0ABV7LE60</accession>
<reference evidence="9" key="1">
    <citation type="journal article" date="2019" name="Int. J. Syst. Evol. Microbiol.">
        <title>The Global Catalogue of Microorganisms (GCM) 10K type strain sequencing project: providing services to taxonomists for standard genome sequencing and annotation.</title>
        <authorList>
            <consortium name="The Broad Institute Genomics Platform"/>
            <consortium name="The Broad Institute Genome Sequencing Center for Infectious Disease"/>
            <person name="Wu L."/>
            <person name="Ma J."/>
        </authorList>
    </citation>
    <scope>NUCLEOTIDE SEQUENCE [LARGE SCALE GENOMIC DNA]</scope>
    <source>
        <strain evidence="9">CCM 7941</strain>
    </source>
</reference>
<dbReference type="Gene3D" id="2.40.30.170">
    <property type="match status" value="1"/>
</dbReference>
<gene>
    <name evidence="8" type="ORF">ACFOEX_06185</name>
</gene>
<dbReference type="Gene3D" id="2.40.50.100">
    <property type="match status" value="1"/>
</dbReference>
<feature type="domain" description="Multidrug resistance protein MdtA-like barrel-sandwich hybrid" evidence="5">
    <location>
        <begin position="78"/>
        <end position="209"/>
    </location>
</feature>
<evidence type="ECO:0000256" key="2">
    <source>
        <dbReference type="ARBA" id="ARBA00009477"/>
    </source>
</evidence>
<evidence type="ECO:0000256" key="4">
    <source>
        <dbReference type="SAM" id="Coils"/>
    </source>
</evidence>
<comment type="subcellular location">
    <subcellularLocation>
        <location evidence="1">Cell envelope</location>
    </subcellularLocation>
</comment>
<evidence type="ECO:0000313" key="9">
    <source>
        <dbReference type="Proteomes" id="UP001595536"/>
    </source>
</evidence>
<sequence length="372" mass="39765">MTVSELSRAFPRSARARSALLAALAGALLLGGCDGKAEKRAEESRPVLVTTVTWEDEQAARTLVAAIRPRIESAHGFRVGGKVARRLVEVGQQVKAGDVLAELDDADLKLQAEQAEAELRAARGALAQAQAAEKRVIELHRQGWSTQATLDSARASAEEARSRLARAERAVELTRNSISYARLKADADGVVTAVLVEPGQVVSAGQPAIRIARDGEKEAVVAVPEVMLERARNGAATLALWSRPDRAFHARLRELSPAADPVTRTYEARFSLPDADESVQIGMTGTLTLKSPSSGKVARLPLSALFNENRGPGVWVVRPDGQVELKPVTVKGYDSRHVIISDGPAAGEKVVAVGVHAIDPARRVRVTDSLTF</sequence>
<feature type="coiled-coil region" evidence="4">
    <location>
        <begin position="105"/>
        <end position="177"/>
    </location>
</feature>
<evidence type="ECO:0000256" key="1">
    <source>
        <dbReference type="ARBA" id="ARBA00004196"/>
    </source>
</evidence>
<proteinExistence type="inferred from homology"/>
<name>A0ABV7LE60_9HYPH</name>
<evidence type="ECO:0000313" key="8">
    <source>
        <dbReference type="EMBL" id="MFC3265940.1"/>
    </source>
</evidence>
<feature type="domain" description="CusB-like beta-barrel" evidence="6">
    <location>
        <begin position="220"/>
        <end position="292"/>
    </location>
</feature>
<evidence type="ECO:0000259" key="6">
    <source>
        <dbReference type="Pfam" id="PF25954"/>
    </source>
</evidence>
<dbReference type="SUPFAM" id="SSF111369">
    <property type="entry name" value="HlyD-like secretion proteins"/>
    <property type="match status" value="1"/>
</dbReference>
<keyword evidence="9" id="KW-1185">Reference proteome</keyword>
<dbReference type="InterPro" id="IPR058627">
    <property type="entry name" value="MdtA-like_C"/>
</dbReference>
<dbReference type="PANTHER" id="PTHR30469:SF18">
    <property type="entry name" value="RESISTANCE-NODULATION-CELL DIVISION (RND) EFFLUX MEMBRANE FUSION PROTEIN-RELATED"/>
    <property type="match status" value="1"/>
</dbReference>
<comment type="similarity">
    <text evidence="2">Belongs to the membrane fusion protein (MFP) (TC 8.A.1) family.</text>
</comment>
<dbReference type="RefSeq" id="WP_376831275.1">
    <property type="nucleotide sequence ID" value="NZ_JBHLWR010000006.1"/>
</dbReference>
<organism evidence="8 9">
    <name type="scientific">Camelimonas abortus</name>
    <dbReference type="NCBI Taxonomy" id="1017184"/>
    <lineage>
        <taxon>Bacteria</taxon>
        <taxon>Pseudomonadati</taxon>
        <taxon>Pseudomonadota</taxon>
        <taxon>Alphaproteobacteria</taxon>
        <taxon>Hyphomicrobiales</taxon>
        <taxon>Chelatococcaceae</taxon>
        <taxon>Camelimonas</taxon>
    </lineage>
</organism>
<dbReference type="PANTHER" id="PTHR30469">
    <property type="entry name" value="MULTIDRUG RESISTANCE PROTEIN MDTA"/>
    <property type="match status" value="1"/>
</dbReference>
<protein>
    <submittedName>
        <fullName evidence="8">Efflux RND transporter periplasmic adaptor subunit</fullName>
    </submittedName>
</protein>
<comment type="caution">
    <text evidence="8">The sequence shown here is derived from an EMBL/GenBank/DDBJ whole genome shotgun (WGS) entry which is preliminary data.</text>
</comment>
<dbReference type="Pfam" id="PF25967">
    <property type="entry name" value="RND-MFP_C"/>
    <property type="match status" value="1"/>
</dbReference>
<dbReference type="NCBIfam" id="TIGR01730">
    <property type="entry name" value="RND_mfp"/>
    <property type="match status" value="1"/>
</dbReference>
<feature type="domain" description="Multidrug resistance protein MdtA-like C-terminal permuted SH3" evidence="7">
    <location>
        <begin position="301"/>
        <end position="354"/>
    </location>
</feature>
<dbReference type="InterPro" id="IPR058625">
    <property type="entry name" value="MdtA-like_BSH"/>
</dbReference>
<dbReference type="InterPro" id="IPR006143">
    <property type="entry name" value="RND_pump_MFP"/>
</dbReference>
<dbReference type="InterPro" id="IPR058792">
    <property type="entry name" value="Beta-barrel_RND_2"/>
</dbReference>
<keyword evidence="4" id="KW-0175">Coiled coil</keyword>
<dbReference type="Pfam" id="PF25917">
    <property type="entry name" value="BSH_RND"/>
    <property type="match status" value="1"/>
</dbReference>
<evidence type="ECO:0000256" key="3">
    <source>
        <dbReference type="ARBA" id="ARBA00022448"/>
    </source>
</evidence>
<dbReference type="Gene3D" id="1.10.287.470">
    <property type="entry name" value="Helix hairpin bin"/>
    <property type="match status" value="1"/>
</dbReference>
<dbReference type="Pfam" id="PF25954">
    <property type="entry name" value="Beta-barrel_RND_2"/>
    <property type="match status" value="1"/>
</dbReference>
<dbReference type="Gene3D" id="2.40.420.20">
    <property type="match status" value="1"/>
</dbReference>
<dbReference type="Proteomes" id="UP001595536">
    <property type="component" value="Unassembled WGS sequence"/>
</dbReference>
<keyword evidence="3" id="KW-0813">Transport</keyword>
<evidence type="ECO:0000259" key="7">
    <source>
        <dbReference type="Pfam" id="PF25967"/>
    </source>
</evidence>